<reference evidence="3" key="1">
    <citation type="journal article" date="2019" name="Int. J. Syst. Evol. Microbiol.">
        <title>The Global Catalogue of Microorganisms (GCM) 10K type strain sequencing project: providing services to taxonomists for standard genome sequencing and annotation.</title>
        <authorList>
            <consortium name="The Broad Institute Genomics Platform"/>
            <consortium name="The Broad Institute Genome Sequencing Center for Infectious Disease"/>
            <person name="Wu L."/>
            <person name="Ma J."/>
        </authorList>
    </citation>
    <scope>NUCLEOTIDE SEQUENCE [LARGE SCALE GENOMIC DNA]</scope>
    <source>
        <strain evidence="3">TISTR 932</strain>
    </source>
</reference>
<keyword evidence="3" id="KW-1185">Reference proteome</keyword>
<keyword evidence="1" id="KW-0472">Membrane</keyword>
<evidence type="ECO:0000256" key="1">
    <source>
        <dbReference type="SAM" id="Phobius"/>
    </source>
</evidence>
<feature type="transmembrane region" description="Helical" evidence="1">
    <location>
        <begin position="25"/>
        <end position="42"/>
    </location>
</feature>
<proteinExistence type="predicted"/>
<dbReference type="InterPro" id="IPR049458">
    <property type="entry name" value="EpsG-like"/>
</dbReference>
<protein>
    <submittedName>
        <fullName evidence="2">EpsG family protein</fullName>
    </submittedName>
</protein>
<feature type="transmembrane region" description="Helical" evidence="1">
    <location>
        <begin position="194"/>
        <end position="217"/>
    </location>
</feature>
<feature type="transmembrane region" description="Helical" evidence="1">
    <location>
        <begin position="160"/>
        <end position="182"/>
    </location>
</feature>
<organism evidence="2 3">
    <name type="scientific">Enterococcus camelliae</name>
    <dbReference type="NCBI Taxonomy" id="453959"/>
    <lineage>
        <taxon>Bacteria</taxon>
        <taxon>Bacillati</taxon>
        <taxon>Bacillota</taxon>
        <taxon>Bacilli</taxon>
        <taxon>Lactobacillales</taxon>
        <taxon>Enterococcaceae</taxon>
        <taxon>Enterococcus</taxon>
    </lineage>
</organism>
<feature type="transmembrane region" description="Helical" evidence="1">
    <location>
        <begin position="237"/>
        <end position="255"/>
    </location>
</feature>
<accession>A0ABW5THY9</accession>
<evidence type="ECO:0000313" key="2">
    <source>
        <dbReference type="EMBL" id="MFD2728936.1"/>
    </source>
</evidence>
<feature type="transmembrane region" description="Helical" evidence="1">
    <location>
        <begin position="316"/>
        <end position="338"/>
    </location>
</feature>
<dbReference type="Pfam" id="PF14897">
    <property type="entry name" value="EpsG"/>
    <property type="match status" value="1"/>
</dbReference>
<keyword evidence="1" id="KW-0812">Transmembrane</keyword>
<sequence>MYLFFFITFYLLATAIFFNKKNNFYLLITFFIFFLLSALRSTNVGNDTSDYKLLFDNLIYNPISQFTWRYESGYLYYNKIIQFFTYNSQILFVVSAAIICIGYGILIHEFSDIPWISVYLFFMLRYFDLSMNVLRQSLAMVILFFGFNILVKGIKGKYFFYFISVVVLASFFHGTALVFLMLIFSDRIKSEKRFIVFVSILTLICFFSFDIIFNIILKFFPAYFYYMNSSYMDGTTKLATVLNLLVNVVILLFIHFNGYEKNKENKIMFNALIIGISIMIVSFRFSLLDRMSDFFTVYSIILLPNSIYFSRYNSKLSLFFTYILIICFFIYYIVIIVYRPDWNRVYPYEFFWNYK</sequence>
<keyword evidence="1" id="KW-1133">Transmembrane helix</keyword>
<feature type="transmembrane region" description="Helical" evidence="1">
    <location>
        <begin position="90"/>
        <end position="107"/>
    </location>
</feature>
<name>A0ABW5THY9_9ENTE</name>
<feature type="transmembrane region" description="Helical" evidence="1">
    <location>
        <begin position="138"/>
        <end position="154"/>
    </location>
</feature>
<comment type="caution">
    <text evidence="2">The sequence shown here is derived from an EMBL/GenBank/DDBJ whole genome shotgun (WGS) entry which is preliminary data.</text>
</comment>
<evidence type="ECO:0000313" key="3">
    <source>
        <dbReference type="Proteomes" id="UP001597427"/>
    </source>
</evidence>
<feature type="transmembrane region" description="Helical" evidence="1">
    <location>
        <begin position="267"/>
        <end position="285"/>
    </location>
</feature>
<dbReference type="Proteomes" id="UP001597427">
    <property type="component" value="Unassembled WGS sequence"/>
</dbReference>
<dbReference type="EMBL" id="JBHUMO010000039">
    <property type="protein sequence ID" value="MFD2728936.1"/>
    <property type="molecule type" value="Genomic_DNA"/>
</dbReference>
<gene>
    <name evidence="2" type="ORF">ACFSR0_05815</name>
</gene>
<dbReference type="RefSeq" id="WP_379980812.1">
    <property type="nucleotide sequence ID" value="NZ_JBHUMO010000039.1"/>
</dbReference>